<dbReference type="NCBIfam" id="TIGR04131">
    <property type="entry name" value="Bac_Flav_CTERM"/>
    <property type="match status" value="1"/>
</dbReference>
<name>A0A365Y1Y7_9BACT</name>
<evidence type="ECO:0000259" key="1">
    <source>
        <dbReference type="PROSITE" id="PS50093"/>
    </source>
</evidence>
<feature type="domain" description="PKD" evidence="1">
    <location>
        <begin position="414"/>
        <end position="464"/>
    </location>
</feature>
<evidence type="ECO:0000313" key="2">
    <source>
        <dbReference type="EMBL" id="RBL92616.1"/>
    </source>
</evidence>
<reference evidence="2 3" key="1">
    <citation type="submission" date="2018-05" db="EMBL/GenBank/DDBJ databases">
        <title>Chitinophaga sp. K3CV102501T nov., isolated from isolated from a monsoon evergreen broad-leaved forest soil.</title>
        <authorList>
            <person name="Lv Y."/>
        </authorList>
    </citation>
    <scope>NUCLEOTIDE SEQUENCE [LARGE SCALE GENOMIC DNA]</scope>
    <source>
        <strain evidence="2 3">GDMCC 1.1325</strain>
    </source>
</reference>
<comment type="caution">
    <text evidence="2">The sequence shown here is derived from an EMBL/GenBank/DDBJ whole genome shotgun (WGS) entry which is preliminary data.</text>
</comment>
<proteinExistence type="predicted"/>
<dbReference type="Gene3D" id="2.60.40.10">
    <property type="entry name" value="Immunoglobulins"/>
    <property type="match status" value="3"/>
</dbReference>
<sequence length="870" mass="95371">MIYALPAYASHIIGGQIYYKLVRSTGRLNTYLVTMKLYRICERGDRIAEMPTSIILASFDKTDNSLVAKYPIDRTNFEVKNLAQVDPCIVNPPPVCFQVGTFETEITLPNNADGYTIAFQSCCRDPFMVNIISDPIPGTPDRGTGATYFAEIPGTNSGAVDANGVVKNSSPEFNKEEATLVCADKKFTYDFSASDPDGDELVYEFCDAYKGGQLTPQGGIPPAAIAPPYSFVQYYSPFSGGSPLGPNVKIDPKTGIISGVAPAAGKYVVTVCVNEYRNNKKIGTLRKDFHINVTTCVKQVTAAMPDKYADCSSLTITFLNTSTLGKPYYWDFGDGTTTTVTTTDPLPHTYAQEGTYHVKLYVDKESNCGDSAFATVYAYPKFDPDFSAAGMCIERATAFSPDITRIDRGSVDYYKWDFGTGVAGDTSNVRSPQYQYRQPGTYNVQLFLHSTVGCEKTITHPLTIYDRPPFSATGDTLLCFKDSLQMWTASGQPGSYKWSPPDYKILNPNSPAPIVFPAKDTTYTVTFTDLQGCTNDKKIHINVRDSLYIHTQPDSTICTGDEIHLSVTTDGAYNYRWTNLGNNQVVSNLGDAFVTPDPPSQTYEIMASLGKCHTADTVTLKVVDPPKPTASPDTTVCFGIPVTLRATGGTYYRWSPAYYVDSATKAITIGHPKDTTRFTVTVTDTLGCPKPVTASVLVKVVPPVPAFAGNDTIVMLNQPFQLHATGGVRYTWSPVIGLNNPNIDNPVTTINRDVTYTVTAYTQEGCSGKDDIFVRFIIGPEIYIPNAFSPNGDGLNDVFRPLPVGMVKLDFFRVFDRWGKLMYDNTAYLKGWDGKVNGQLAPIGTYVWVVQGLDINNKTVLRKGTVTLIR</sequence>
<accession>A0A365Y1Y7</accession>
<dbReference type="Pfam" id="PF13585">
    <property type="entry name" value="CHU_C"/>
    <property type="match status" value="1"/>
</dbReference>
<dbReference type="SUPFAM" id="SSF49299">
    <property type="entry name" value="PKD domain"/>
    <property type="match status" value="2"/>
</dbReference>
<dbReference type="AlphaFoldDB" id="A0A365Y1Y7"/>
<feature type="domain" description="PKD" evidence="1">
    <location>
        <begin position="328"/>
        <end position="376"/>
    </location>
</feature>
<dbReference type="SMART" id="SM00089">
    <property type="entry name" value="PKD"/>
    <property type="match status" value="2"/>
</dbReference>
<dbReference type="InterPro" id="IPR035986">
    <property type="entry name" value="PKD_dom_sf"/>
</dbReference>
<evidence type="ECO:0000313" key="3">
    <source>
        <dbReference type="Proteomes" id="UP000253410"/>
    </source>
</evidence>
<organism evidence="2 3">
    <name type="scientific">Chitinophaga flava</name>
    <dbReference type="NCBI Taxonomy" id="2259036"/>
    <lineage>
        <taxon>Bacteria</taxon>
        <taxon>Pseudomonadati</taxon>
        <taxon>Bacteroidota</taxon>
        <taxon>Chitinophagia</taxon>
        <taxon>Chitinophagales</taxon>
        <taxon>Chitinophagaceae</taxon>
        <taxon>Chitinophaga</taxon>
    </lineage>
</organism>
<dbReference type="EMBL" id="QFFJ01000001">
    <property type="protein sequence ID" value="RBL92616.1"/>
    <property type="molecule type" value="Genomic_DNA"/>
</dbReference>
<dbReference type="Proteomes" id="UP000253410">
    <property type="component" value="Unassembled WGS sequence"/>
</dbReference>
<protein>
    <recommendedName>
        <fullName evidence="1">PKD domain-containing protein</fullName>
    </recommendedName>
</protein>
<gene>
    <name evidence="2" type="ORF">DF182_08575</name>
</gene>
<dbReference type="InterPro" id="IPR000601">
    <property type="entry name" value="PKD_dom"/>
</dbReference>
<dbReference type="InterPro" id="IPR026341">
    <property type="entry name" value="T9SS_type_B"/>
</dbReference>
<dbReference type="InterPro" id="IPR013783">
    <property type="entry name" value="Ig-like_fold"/>
</dbReference>
<dbReference type="CDD" id="cd00146">
    <property type="entry name" value="PKD"/>
    <property type="match status" value="2"/>
</dbReference>
<dbReference type="InterPro" id="IPR022409">
    <property type="entry name" value="PKD/Chitinase_dom"/>
</dbReference>
<dbReference type="PROSITE" id="PS50093">
    <property type="entry name" value="PKD"/>
    <property type="match status" value="2"/>
</dbReference>
<keyword evidence="3" id="KW-1185">Reference proteome</keyword>
<dbReference type="Pfam" id="PF18911">
    <property type="entry name" value="PKD_4"/>
    <property type="match status" value="2"/>
</dbReference>